<accession>O63619</accession>
<keyword evidence="9 16" id="KW-0249">Electron transport</keyword>
<evidence type="ECO:0000256" key="14">
    <source>
        <dbReference type="ARBA" id="ARBA00023136"/>
    </source>
</evidence>
<dbReference type="GO" id="GO:0031966">
    <property type="term" value="C:mitochondrial membrane"/>
    <property type="evidence" value="ECO:0007669"/>
    <property type="project" value="UniProtKB-SubCell"/>
</dbReference>
<feature type="transmembrane region" description="Helical" evidence="16">
    <location>
        <begin position="391"/>
        <end position="413"/>
    </location>
</feature>
<dbReference type="GO" id="GO:0048039">
    <property type="term" value="F:ubiquinone binding"/>
    <property type="evidence" value="ECO:0007669"/>
    <property type="project" value="TreeGrafter"/>
</dbReference>
<evidence type="ECO:0000256" key="12">
    <source>
        <dbReference type="ARBA" id="ARBA00023075"/>
    </source>
</evidence>
<evidence type="ECO:0000259" key="17">
    <source>
        <dbReference type="Pfam" id="PF00361"/>
    </source>
</evidence>
<keyword evidence="12 16" id="KW-0830">Ubiquinone</keyword>
<dbReference type="CTD" id="4538"/>
<reference evidence="19" key="1">
    <citation type="journal article" date="1998" name="Genetics">
        <title>The mitochondrial genome of the hemichordate Balanoglossus carnosus and the evolution of deuterostome mitochondria.</title>
        <authorList>
            <person name="Castresana J."/>
            <person name="Feldmaier-Fuchs G."/>
            <person name="Yokobori S."/>
            <person name="Satoh N."/>
            <person name="Paabo S."/>
        </authorList>
    </citation>
    <scope>NUCLEOTIDE SEQUENCE</scope>
</reference>
<evidence type="ECO:0000256" key="16">
    <source>
        <dbReference type="RuleBase" id="RU003297"/>
    </source>
</evidence>
<evidence type="ECO:0000256" key="7">
    <source>
        <dbReference type="ARBA" id="ARBA00022692"/>
    </source>
</evidence>
<dbReference type="GeneID" id="808175"/>
<dbReference type="Pfam" id="PF00361">
    <property type="entry name" value="Proton_antipo_M"/>
    <property type="match status" value="1"/>
</dbReference>
<evidence type="ECO:0000256" key="8">
    <source>
        <dbReference type="ARBA" id="ARBA00022967"/>
    </source>
</evidence>
<protein>
    <recommendedName>
        <fullName evidence="4 16">NADH-ubiquinone oxidoreductase chain 4</fullName>
        <ecNumber evidence="3 16">7.1.1.2</ecNumber>
    </recommendedName>
</protein>
<evidence type="ECO:0000256" key="6">
    <source>
        <dbReference type="ARBA" id="ARBA00022660"/>
    </source>
</evidence>
<keyword evidence="11 16" id="KW-0520">NAD</keyword>
<name>O63619_BALCA</name>
<dbReference type="GO" id="GO:0042773">
    <property type="term" value="P:ATP synthesis coupled electron transport"/>
    <property type="evidence" value="ECO:0007669"/>
    <property type="project" value="InterPro"/>
</dbReference>
<evidence type="ECO:0000259" key="18">
    <source>
        <dbReference type="Pfam" id="PF01059"/>
    </source>
</evidence>
<dbReference type="GO" id="GO:0003954">
    <property type="term" value="F:NADH dehydrogenase activity"/>
    <property type="evidence" value="ECO:0007669"/>
    <property type="project" value="TreeGrafter"/>
</dbReference>
<evidence type="ECO:0000256" key="5">
    <source>
        <dbReference type="ARBA" id="ARBA00022448"/>
    </source>
</evidence>
<evidence type="ECO:0000256" key="4">
    <source>
        <dbReference type="ARBA" id="ARBA00021006"/>
    </source>
</evidence>
<evidence type="ECO:0000256" key="9">
    <source>
        <dbReference type="ARBA" id="ARBA00022982"/>
    </source>
</evidence>
<dbReference type="Pfam" id="PF01059">
    <property type="entry name" value="Oxidored_q5_N"/>
    <property type="match status" value="1"/>
</dbReference>
<keyword evidence="6 16" id="KW-0679">Respiratory chain</keyword>
<dbReference type="PRINTS" id="PR01437">
    <property type="entry name" value="NUOXDRDTASE4"/>
</dbReference>
<feature type="transmembrane region" description="Helical" evidence="16">
    <location>
        <begin position="352"/>
        <end position="371"/>
    </location>
</feature>
<comment type="similarity">
    <text evidence="2 16">Belongs to the complex I subunit 4 family.</text>
</comment>
<evidence type="ECO:0000256" key="3">
    <source>
        <dbReference type="ARBA" id="ARBA00012944"/>
    </source>
</evidence>
<keyword evidence="5 16" id="KW-0813">Transport</keyword>
<feature type="transmembrane region" description="Helical" evidence="16">
    <location>
        <begin position="22"/>
        <end position="42"/>
    </location>
</feature>
<feature type="transmembrane region" description="Helical" evidence="16">
    <location>
        <begin position="117"/>
        <end position="138"/>
    </location>
</feature>
<evidence type="ECO:0000256" key="11">
    <source>
        <dbReference type="ARBA" id="ARBA00023027"/>
    </source>
</evidence>
<feature type="transmembrane region" description="Helical" evidence="16">
    <location>
        <begin position="94"/>
        <end position="111"/>
    </location>
</feature>
<dbReference type="PANTHER" id="PTHR43507:SF20">
    <property type="entry name" value="NADH-UBIQUINONE OXIDOREDUCTASE CHAIN 4"/>
    <property type="match status" value="1"/>
</dbReference>
<feature type="transmembrane region" description="Helical" evidence="16">
    <location>
        <begin position="150"/>
        <end position="169"/>
    </location>
</feature>
<evidence type="ECO:0000256" key="15">
    <source>
        <dbReference type="ARBA" id="ARBA00049551"/>
    </source>
</evidence>
<comment type="subcellular location">
    <subcellularLocation>
        <location evidence="1 16">Mitochondrion membrane</location>
        <topology evidence="1 16">Multi-pass membrane protein</topology>
    </subcellularLocation>
</comment>
<feature type="transmembrane region" description="Helical" evidence="16">
    <location>
        <begin position="62"/>
        <end position="82"/>
    </location>
</feature>
<dbReference type="NCBIfam" id="TIGR01972">
    <property type="entry name" value="NDH_I_M"/>
    <property type="match status" value="1"/>
</dbReference>
<dbReference type="EMBL" id="AF051097">
    <property type="protein sequence ID" value="AAD11946.1"/>
    <property type="molecule type" value="Genomic_DNA"/>
</dbReference>
<feature type="transmembrane region" description="Helical" evidence="16">
    <location>
        <begin position="311"/>
        <end position="331"/>
    </location>
</feature>
<dbReference type="InterPro" id="IPR010227">
    <property type="entry name" value="NADH_Q_OxRdtase_chainM/4"/>
</dbReference>
<organism evidence="19">
    <name type="scientific">Balanoglossus carnosus</name>
    <name type="common">Acorn worm</name>
    <dbReference type="NCBI Taxonomy" id="35080"/>
    <lineage>
        <taxon>Eukaryota</taxon>
        <taxon>Metazoa</taxon>
        <taxon>Hemichordata</taxon>
        <taxon>Enteropneusta</taxon>
        <taxon>Ptychoderidae</taxon>
        <taxon>Balanoglossus</taxon>
    </lineage>
</organism>
<dbReference type="InterPro" id="IPR003918">
    <property type="entry name" value="NADH_UbQ_OxRdtase"/>
</dbReference>
<feature type="transmembrane region" description="Helical" evidence="16">
    <location>
        <begin position="227"/>
        <end position="246"/>
    </location>
</feature>
<dbReference type="RefSeq" id="NP_008402.1">
    <property type="nucleotide sequence ID" value="NC_001887.1"/>
</dbReference>
<comment type="catalytic activity">
    <reaction evidence="15 16">
        <text>a ubiquinone + NADH + 5 H(+)(in) = a ubiquinol + NAD(+) + 4 H(+)(out)</text>
        <dbReference type="Rhea" id="RHEA:29091"/>
        <dbReference type="Rhea" id="RHEA-COMP:9565"/>
        <dbReference type="Rhea" id="RHEA-COMP:9566"/>
        <dbReference type="ChEBI" id="CHEBI:15378"/>
        <dbReference type="ChEBI" id="CHEBI:16389"/>
        <dbReference type="ChEBI" id="CHEBI:17976"/>
        <dbReference type="ChEBI" id="CHEBI:57540"/>
        <dbReference type="ChEBI" id="CHEBI:57945"/>
        <dbReference type="EC" id="7.1.1.2"/>
    </reaction>
</comment>
<dbReference type="InterPro" id="IPR001750">
    <property type="entry name" value="ND/Mrp_TM"/>
</dbReference>
<dbReference type="AlphaFoldDB" id="O63619"/>
<feature type="domain" description="NADH:quinone oxidoreductase/Mrp antiporter transmembrane" evidence="17">
    <location>
        <begin position="113"/>
        <end position="401"/>
    </location>
</feature>
<dbReference type="PANTHER" id="PTHR43507">
    <property type="entry name" value="NADH-UBIQUINONE OXIDOREDUCTASE CHAIN 4"/>
    <property type="match status" value="1"/>
</dbReference>
<dbReference type="GO" id="GO:0008137">
    <property type="term" value="F:NADH dehydrogenase (ubiquinone) activity"/>
    <property type="evidence" value="ECO:0007669"/>
    <property type="project" value="UniProtKB-UniRule"/>
</dbReference>
<keyword evidence="8" id="KW-1278">Translocase</keyword>
<keyword evidence="7 16" id="KW-0812">Transmembrane</keyword>
<feature type="transmembrane region" description="Helical" evidence="16">
    <location>
        <begin position="258"/>
        <end position="279"/>
    </location>
</feature>
<evidence type="ECO:0000313" key="19">
    <source>
        <dbReference type="EMBL" id="AAD11946.1"/>
    </source>
</evidence>
<evidence type="ECO:0000256" key="10">
    <source>
        <dbReference type="ARBA" id="ARBA00022989"/>
    </source>
</evidence>
<feature type="transmembrane region" description="Helical" evidence="16">
    <location>
        <begin position="189"/>
        <end position="207"/>
    </location>
</feature>
<comment type="function">
    <text evidence="16">Core subunit of the mitochondrial membrane respiratory chain NADH dehydrogenase (Complex I) which catalyzes electron transfer from NADH through the respiratory chain, using ubiquinone as an electron acceptor. Essential for the catalytic activity and assembly of complex I.</text>
</comment>
<feature type="transmembrane region" description="Helical" evidence="16">
    <location>
        <begin position="286"/>
        <end position="305"/>
    </location>
</feature>
<dbReference type="GO" id="GO:0015990">
    <property type="term" value="P:electron transport coupled proton transport"/>
    <property type="evidence" value="ECO:0007669"/>
    <property type="project" value="TreeGrafter"/>
</dbReference>
<dbReference type="PIR" id="T11136">
    <property type="entry name" value="T11136"/>
</dbReference>
<feature type="domain" description="NADH:ubiquinone oxidoreductase chain 4 N-terminal" evidence="18">
    <location>
        <begin position="1"/>
        <end position="110"/>
    </location>
</feature>
<reference evidence="19" key="2">
    <citation type="journal article" date="1998" name="Proc. Natl. Acad. Sci. U.S.A.">
        <title>Codon reassignment and amino acid composition in hemichordate mitochondria.</title>
        <authorList>
            <person name="Castresana J."/>
            <person name="Feldmaier-Fuchs G."/>
            <person name="Paabo S."/>
        </authorList>
    </citation>
    <scope>NUCLEOTIDE SEQUENCE</scope>
</reference>
<keyword evidence="13 16" id="KW-0496">Mitochondrion</keyword>
<dbReference type="EC" id="7.1.1.2" evidence="3 16"/>
<keyword evidence="10 16" id="KW-1133">Transmembrane helix</keyword>
<keyword evidence="14 16" id="KW-0472">Membrane</keyword>
<dbReference type="InterPro" id="IPR000260">
    <property type="entry name" value="NADH4_N"/>
</dbReference>
<geneLocation type="mitochondrion" evidence="19"/>
<sequence length="462" mass="51010">MTTITLFSLAILIASLTTPRQYLWANLLAQSSLLALLSLTLLPNHTSSSWHNLTFATATDSLSTPLIVLSIWLLPLSLLASWRHLQQEPFPRQRIYAALLCSLTLILIVTFSALDLLLFYIAFEATLIPTLIVITRWGYQPERLQAGTYFLFYTLFGSLPLLIALFSIYTSTASVSIPLTILSSDLAQFSINSLTLWCVASIIAFLAKLPIYGTHLWLPKAHVEAPIAGSMILAAILLKLGGYGLVRFSEIFSYPTNASTTPIMIICIWGALATSLICVRQTDMKALIAYSSVGHMSLVAAGTFSQTTWGIHGSLILMIAHGLVSSALFCLANLSYERTHTRTLALNRGLKLLMPLSTTWWLLTAAANLGLPPLPNLFGELFIINTLISWSPLTLLTTGLMVIFSAVYSLYLFQSSQHSSQPQYLKKIQPSFSLEHLNMTLHLTPLLLLTLKPELICIQWHA</sequence>
<proteinExistence type="inferred from homology"/>
<evidence type="ECO:0000256" key="13">
    <source>
        <dbReference type="ARBA" id="ARBA00023128"/>
    </source>
</evidence>
<evidence type="ECO:0000256" key="2">
    <source>
        <dbReference type="ARBA" id="ARBA00009025"/>
    </source>
</evidence>
<evidence type="ECO:0000256" key="1">
    <source>
        <dbReference type="ARBA" id="ARBA00004225"/>
    </source>
</evidence>